<comment type="caution">
    <text evidence="8">The sequence shown here is derived from an EMBL/GenBank/DDBJ whole genome shotgun (WGS) entry which is preliminary data.</text>
</comment>
<comment type="similarity">
    <text evidence="6">Belongs to the AhpD family.</text>
</comment>
<reference evidence="8 9" key="1">
    <citation type="submission" date="2018-06" db="EMBL/GenBank/DDBJ databases">
        <title>Mucibacter soli gen. nov., sp. nov., a new member of the family Chitinophagaceae producing mucin.</title>
        <authorList>
            <person name="Kim M.-K."/>
            <person name="Park S."/>
            <person name="Kim T.-S."/>
            <person name="Joung Y."/>
            <person name="Han J.-H."/>
            <person name="Kim S.B."/>
        </authorList>
    </citation>
    <scope>NUCLEOTIDE SEQUENCE [LARGE SCALE GENOMIC DNA]</scope>
    <source>
        <strain evidence="8 9">R1-15</strain>
    </source>
</reference>
<keyword evidence="2 6" id="KW-0049">Antioxidant</keyword>
<dbReference type="SUPFAM" id="SSF69118">
    <property type="entry name" value="AhpD-like"/>
    <property type="match status" value="1"/>
</dbReference>
<dbReference type="InterPro" id="IPR003779">
    <property type="entry name" value="CMD-like"/>
</dbReference>
<dbReference type="EMBL" id="QKTW01000025">
    <property type="protein sequence ID" value="PZF71460.1"/>
    <property type="molecule type" value="Genomic_DNA"/>
</dbReference>
<dbReference type="InterPro" id="IPR004674">
    <property type="entry name" value="AhpD"/>
</dbReference>
<dbReference type="GO" id="GO:0045454">
    <property type="term" value="P:cell redox homeostasis"/>
    <property type="evidence" value="ECO:0007669"/>
    <property type="project" value="TreeGrafter"/>
</dbReference>
<evidence type="ECO:0000313" key="8">
    <source>
        <dbReference type="EMBL" id="PZF71460.1"/>
    </source>
</evidence>
<comment type="function">
    <text evidence="6">Antioxidant protein with alkyl hydroperoxidase activity. Required for the reduction of the AhpC active site cysteine residues and for the regeneration of the AhpC enzyme activity.</text>
</comment>
<dbReference type="GO" id="GO:0015036">
    <property type="term" value="F:disulfide oxidoreductase activity"/>
    <property type="evidence" value="ECO:0007669"/>
    <property type="project" value="TreeGrafter"/>
</dbReference>
<evidence type="ECO:0000313" key="9">
    <source>
        <dbReference type="Proteomes" id="UP000248745"/>
    </source>
</evidence>
<dbReference type="HAMAP" id="MF_01676">
    <property type="entry name" value="AhpD"/>
    <property type="match status" value="1"/>
</dbReference>
<dbReference type="GO" id="GO:0051920">
    <property type="term" value="F:peroxiredoxin activity"/>
    <property type="evidence" value="ECO:0007669"/>
    <property type="project" value="InterPro"/>
</dbReference>
<feature type="active site" description="Proton donor" evidence="6">
    <location>
        <position position="154"/>
    </location>
</feature>
<proteinExistence type="inferred from homology"/>
<evidence type="ECO:0000256" key="4">
    <source>
        <dbReference type="ARBA" id="ARBA00023157"/>
    </source>
</evidence>
<evidence type="ECO:0000256" key="1">
    <source>
        <dbReference type="ARBA" id="ARBA00022559"/>
    </source>
</evidence>
<evidence type="ECO:0000256" key="5">
    <source>
        <dbReference type="ARBA" id="ARBA00023284"/>
    </source>
</evidence>
<keyword evidence="9" id="KW-1185">Reference proteome</keyword>
<protein>
    <recommendedName>
        <fullName evidence="6">Alkyl hydroperoxide reductase AhpD</fullName>
        <ecNumber evidence="6">1.11.1.28</ecNumber>
    </recommendedName>
    <alternativeName>
        <fullName evidence="6">Alkylhydroperoxidase AhpD</fullName>
    </alternativeName>
</protein>
<gene>
    <name evidence="6" type="primary">ahpD</name>
    <name evidence="8" type="ORF">DN068_19180</name>
</gene>
<dbReference type="GO" id="GO:0006979">
    <property type="term" value="P:response to oxidative stress"/>
    <property type="evidence" value="ECO:0007669"/>
    <property type="project" value="InterPro"/>
</dbReference>
<dbReference type="InterPro" id="IPR004675">
    <property type="entry name" value="AhpD_core"/>
</dbReference>
<evidence type="ECO:0000259" key="7">
    <source>
        <dbReference type="Pfam" id="PF02627"/>
    </source>
</evidence>
<feature type="disulfide bond" evidence="6">
    <location>
        <begin position="154"/>
        <end position="157"/>
    </location>
</feature>
<keyword evidence="5 6" id="KW-0676">Redox-active center</keyword>
<dbReference type="PANTHER" id="PTHR33930:SF7">
    <property type="entry name" value="ALKYL HYDROPEROXIDE REDUCTASE AHPD"/>
    <property type="match status" value="1"/>
</dbReference>
<dbReference type="NCBIfam" id="TIGR00778">
    <property type="entry name" value="ahpD_dom"/>
    <property type="match status" value="1"/>
</dbReference>
<dbReference type="InterPro" id="IPR029032">
    <property type="entry name" value="AhpD-like"/>
</dbReference>
<name>A0A2W2AGX1_9BACT</name>
<dbReference type="AlphaFoldDB" id="A0A2W2AGX1"/>
<dbReference type="Gene3D" id="1.20.1290.10">
    <property type="entry name" value="AhpD-like"/>
    <property type="match status" value="1"/>
</dbReference>
<feature type="disulfide bond" description="Interchain (with AhpC); in linked form" evidence="6">
    <location>
        <position position="157"/>
    </location>
</feature>
<dbReference type="EC" id="1.11.1.28" evidence="6"/>
<dbReference type="PANTHER" id="PTHR33930">
    <property type="entry name" value="ALKYL HYDROPEROXIDE REDUCTASE AHPD"/>
    <property type="match status" value="1"/>
</dbReference>
<keyword evidence="1 6" id="KW-0575">Peroxidase</keyword>
<evidence type="ECO:0000256" key="2">
    <source>
        <dbReference type="ARBA" id="ARBA00022862"/>
    </source>
</evidence>
<accession>A0A2W2AGX1</accession>
<feature type="domain" description="Carboxymuconolactone decarboxylase-like" evidence="7">
    <location>
        <begin position="125"/>
        <end position="185"/>
    </location>
</feature>
<organism evidence="8 9">
    <name type="scientific">Taibaiella soli</name>
    <dbReference type="NCBI Taxonomy" id="1649169"/>
    <lineage>
        <taxon>Bacteria</taxon>
        <taxon>Pseudomonadati</taxon>
        <taxon>Bacteroidota</taxon>
        <taxon>Chitinophagia</taxon>
        <taxon>Chitinophagales</taxon>
        <taxon>Chitinophagaceae</taxon>
        <taxon>Taibaiella</taxon>
    </lineage>
</organism>
<dbReference type="Pfam" id="PF02627">
    <property type="entry name" value="CMD"/>
    <property type="match status" value="1"/>
</dbReference>
<evidence type="ECO:0000256" key="6">
    <source>
        <dbReference type="HAMAP-Rule" id="MF_01676"/>
    </source>
</evidence>
<feature type="active site" description="Cysteine sulfenic acid (-SOH) intermediate" evidence="6">
    <location>
        <position position="157"/>
    </location>
</feature>
<sequence>MQNETVQNMLNDLGIDVSINSISLEKLAAADSRFIKDLKLNVSTTLNSTNLNKKEAYLLALSVAVNEKHTILIDAFDALARKEGATDAEIAETHACTALMNTNNVFYRFRHYMHNVDFYNNQPAGLRMSIMMNPVLGKEFFELMSLAVSALNGCERCVTSHEASVKQHGASEQRIYDAIRLVAVIKSLAVIL</sequence>
<keyword evidence="4 6" id="KW-1015">Disulfide bond</keyword>
<keyword evidence="3 6" id="KW-0560">Oxidoreductase</keyword>
<dbReference type="GO" id="GO:0032843">
    <property type="term" value="F:hydroperoxide reductase activity"/>
    <property type="evidence" value="ECO:0007669"/>
    <property type="project" value="InterPro"/>
</dbReference>
<dbReference type="OrthoDB" id="9801997at2"/>
<comment type="catalytic activity">
    <reaction evidence="6">
        <text>N(6)-[(R)-dihydrolipoyl]-L-lysyl-[lipoyl-carrier protein] + a hydroperoxide = N(6)-[(R)-lipoyl]-L-lysyl-[lipoyl-carrier protein] + an alcohol + H2O</text>
        <dbReference type="Rhea" id="RHEA:62636"/>
        <dbReference type="Rhea" id="RHEA-COMP:10502"/>
        <dbReference type="Rhea" id="RHEA-COMP:16355"/>
        <dbReference type="ChEBI" id="CHEBI:15377"/>
        <dbReference type="ChEBI" id="CHEBI:30879"/>
        <dbReference type="ChEBI" id="CHEBI:35924"/>
        <dbReference type="ChEBI" id="CHEBI:83099"/>
        <dbReference type="ChEBI" id="CHEBI:83100"/>
        <dbReference type="EC" id="1.11.1.28"/>
    </reaction>
</comment>
<dbReference type="Proteomes" id="UP000248745">
    <property type="component" value="Unassembled WGS sequence"/>
</dbReference>
<evidence type="ECO:0000256" key="3">
    <source>
        <dbReference type="ARBA" id="ARBA00023002"/>
    </source>
</evidence>